<sequence>MTKVADDRSRKATSEGSKKVSRPRRSGEETRRDILIMTDKLFRERGFGAVSIADIANALGMSPANVFKHFHSKNALVDAIFLQQIRIFEQKIHLLDDSHTPYERMLDLARTLMENHHSDLNDNPYIFDMILQTAKRDLACGEYYQQLIKAQLAIIIRDGIRQGVYRKSDPMEEAGLVLQVLTTILHPVLIAREEAGILATRCRDVVGLIDRSLKYTLEK</sequence>
<evidence type="ECO:0000256" key="2">
    <source>
        <dbReference type="ARBA" id="ARBA00023125"/>
    </source>
</evidence>
<feature type="domain" description="HTH tetR-type" evidence="6">
    <location>
        <begin position="28"/>
        <end position="88"/>
    </location>
</feature>
<evidence type="ECO:0000313" key="8">
    <source>
        <dbReference type="Proteomes" id="UP000298664"/>
    </source>
</evidence>
<dbReference type="SUPFAM" id="SSF46689">
    <property type="entry name" value="Homeodomain-like"/>
    <property type="match status" value="1"/>
</dbReference>
<protein>
    <submittedName>
        <fullName evidence="7">TetR family transcriptional regulator</fullName>
    </submittedName>
</protein>
<dbReference type="GO" id="GO:0000976">
    <property type="term" value="F:transcription cis-regulatory region binding"/>
    <property type="evidence" value="ECO:0007669"/>
    <property type="project" value="TreeGrafter"/>
</dbReference>
<feature type="region of interest" description="Disordered" evidence="5">
    <location>
        <begin position="1"/>
        <end position="29"/>
    </location>
</feature>
<dbReference type="InterPro" id="IPR009057">
    <property type="entry name" value="Homeodomain-like_sf"/>
</dbReference>
<keyword evidence="2 4" id="KW-0238">DNA-binding</keyword>
<dbReference type="RefSeq" id="WP_234882833.1">
    <property type="nucleotide sequence ID" value="NZ_CP124733.1"/>
</dbReference>
<gene>
    <name evidence="7" type="ORF">CFBP5477_002565</name>
</gene>
<evidence type="ECO:0000256" key="1">
    <source>
        <dbReference type="ARBA" id="ARBA00023015"/>
    </source>
</evidence>
<keyword evidence="1" id="KW-0805">Transcription regulation</keyword>
<dbReference type="Pfam" id="PF17935">
    <property type="entry name" value="TetR_C_27"/>
    <property type="match status" value="1"/>
</dbReference>
<accession>A0AAF0HC19</accession>
<organism evidence="7 8">
    <name type="scientific">Agrobacterium larrymoorei</name>
    <dbReference type="NCBI Taxonomy" id="160699"/>
    <lineage>
        <taxon>Bacteria</taxon>
        <taxon>Pseudomonadati</taxon>
        <taxon>Pseudomonadota</taxon>
        <taxon>Alphaproteobacteria</taxon>
        <taxon>Hyphomicrobiales</taxon>
        <taxon>Rhizobiaceae</taxon>
        <taxon>Rhizobium/Agrobacterium group</taxon>
        <taxon>Agrobacterium</taxon>
    </lineage>
</organism>
<dbReference type="PROSITE" id="PS50977">
    <property type="entry name" value="HTH_TETR_2"/>
    <property type="match status" value="1"/>
</dbReference>
<dbReference type="Gene3D" id="1.10.357.10">
    <property type="entry name" value="Tetracycline Repressor, domain 2"/>
    <property type="match status" value="1"/>
</dbReference>
<evidence type="ECO:0000256" key="4">
    <source>
        <dbReference type="PROSITE-ProRule" id="PRU00335"/>
    </source>
</evidence>
<dbReference type="PANTHER" id="PTHR30055:SF151">
    <property type="entry name" value="TRANSCRIPTIONAL REGULATORY PROTEIN"/>
    <property type="match status" value="1"/>
</dbReference>
<evidence type="ECO:0000256" key="3">
    <source>
        <dbReference type="ARBA" id="ARBA00023163"/>
    </source>
</evidence>
<dbReference type="InterPro" id="IPR050109">
    <property type="entry name" value="HTH-type_TetR-like_transc_reg"/>
</dbReference>
<dbReference type="Proteomes" id="UP000298664">
    <property type="component" value="Chromosome Circular"/>
</dbReference>
<proteinExistence type="predicted"/>
<dbReference type="EMBL" id="CP124733">
    <property type="protein sequence ID" value="WHA41541.1"/>
    <property type="molecule type" value="Genomic_DNA"/>
</dbReference>
<evidence type="ECO:0000313" key="7">
    <source>
        <dbReference type="EMBL" id="WHA41541.1"/>
    </source>
</evidence>
<dbReference type="Pfam" id="PF00440">
    <property type="entry name" value="TetR_N"/>
    <property type="match status" value="1"/>
</dbReference>
<dbReference type="AlphaFoldDB" id="A0AAF0HC19"/>
<evidence type="ECO:0000259" key="6">
    <source>
        <dbReference type="PROSITE" id="PS50977"/>
    </source>
</evidence>
<name>A0AAF0HC19_9HYPH</name>
<dbReference type="InterPro" id="IPR001647">
    <property type="entry name" value="HTH_TetR"/>
</dbReference>
<feature type="DNA-binding region" description="H-T-H motif" evidence="4">
    <location>
        <begin position="51"/>
        <end position="70"/>
    </location>
</feature>
<dbReference type="PRINTS" id="PR00455">
    <property type="entry name" value="HTHTETR"/>
</dbReference>
<dbReference type="InterPro" id="IPR041478">
    <property type="entry name" value="TetR_C_27"/>
</dbReference>
<keyword evidence="3" id="KW-0804">Transcription</keyword>
<dbReference type="GO" id="GO:0003700">
    <property type="term" value="F:DNA-binding transcription factor activity"/>
    <property type="evidence" value="ECO:0007669"/>
    <property type="project" value="TreeGrafter"/>
</dbReference>
<feature type="compositionally biased region" description="Basic and acidic residues" evidence="5">
    <location>
        <begin position="1"/>
        <end position="18"/>
    </location>
</feature>
<dbReference type="PANTHER" id="PTHR30055">
    <property type="entry name" value="HTH-TYPE TRANSCRIPTIONAL REGULATOR RUTR"/>
    <property type="match status" value="1"/>
</dbReference>
<evidence type="ECO:0000256" key="5">
    <source>
        <dbReference type="SAM" id="MobiDB-lite"/>
    </source>
</evidence>
<reference evidence="7" key="1">
    <citation type="submission" date="2023-05" db="EMBL/GenBank/DDBJ databases">
        <title>Complete genome sequence of Agrobacterium larrymoorei CFBP5477.</title>
        <authorList>
            <person name="Yen H.-C."/>
            <person name="Chou L."/>
            <person name="Lin Y.-C."/>
            <person name="Lai E.-M."/>
            <person name="Kuo C.-H."/>
        </authorList>
    </citation>
    <scope>NUCLEOTIDE SEQUENCE</scope>
    <source>
        <strain evidence="7">CFBP5477</strain>
    </source>
</reference>